<feature type="signal peptide" evidence="1">
    <location>
        <begin position="1"/>
        <end position="20"/>
    </location>
</feature>
<dbReference type="AlphaFoldDB" id="V5H9T3"/>
<dbReference type="GO" id="GO:0004867">
    <property type="term" value="F:serine-type endopeptidase inhibitor activity"/>
    <property type="evidence" value="ECO:0007669"/>
    <property type="project" value="InterPro"/>
</dbReference>
<evidence type="ECO:0000313" key="2">
    <source>
        <dbReference type="EMBL" id="JAB71477.1"/>
    </source>
</evidence>
<dbReference type="EMBL" id="GANP01012991">
    <property type="protein sequence ID" value="JAB71477.1"/>
    <property type="molecule type" value="mRNA"/>
</dbReference>
<dbReference type="Gene3D" id="4.10.410.10">
    <property type="entry name" value="Pancreatic trypsin inhibitor Kunitz domain"/>
    <property type="match status" value="1"/>
</dbReference>
<protein>
    <recommendedName>
        <fullName evidence="3">Secreted protein</fullName>
    </recommendedName>
</protein>
<feature type="chain" id="PRO_5004735437" description="Secreted protein" evidence="1">
    <location>
        <begin position="21"/>
        <end position="177"/>
    </location>
</feature>
<dbReference type="SUPFAM" id="SSF57362">
    <property type="entry name" value="BPTI-like"/>
    <property type="match status" value="1"/>
</dbReference>
<evidence type="ECO:0000256" key="1">
    <source>
        <dbReference type="SAM" id="SignalP"/>
    </source>
</evidence>
<sequence>MSGIKLILLFCHICIVYVVGDDVGGIDQKPILQEKNEPGIPENRGVCGKAGATECNATTTACPRRPTKWHFNVLVGRCETVTSSFCGGKENAFERFQSNAKRIAKKEVNYVTPERLSDGFETRENANLKRKEGQKKEFIDGTSTAPTTSVRDLSGIVVVGIEINFSYKKKICMYYAK</sequence>
<evidence type="ECO:0008006" key="3">
    <source>
        <dbReference type="Google" id="ProtNLM"/>
    </source>
</evidence>
<name>V5H9T3_IXORI</name>
<organism evidence="2">
    <name type="scientific">Ixodes ricinus</name>
    <name type="common">Common tick</name>
    <name type="synonym">Acarus ricinus</name>
    <dbReference type="NCBI Taxonomy" id="34613"/>
    <lineage>
        <taxon>Eukaryota</taxon>
        <taxon>Metazoa</taxon>
        <taxon>Ecdysozoa</taxon>
        <taxon>Arthropoda</taxon>
        <taxon>Chelicerata</taxon>
        <taxon>Arachnida</taxon>
        <taxon>Acari</taxon>
        <taxon>Parasitiformes</taxon>
        <taxon>Ixodida</taxon>
        <taxon>Ixodoidea</taxon>
        <taxon>Ixodidae</taxon>
        <taxon>Ixodinae</taxon>
        <taxon>Ixodes</taxon>
    </lineage>
</organism>
<reference evidence="2" key="1">
    <citation type="journal article" date="2015" name="Sci. Rep.">
        <title>Tissue- and time-dependent transcription in Ixodes ricinus salivary glands and midguts when blood feeding on the vertebrate host.</title>
        <authorList>
            <person name="Kotsyfakis M."/>
            <person name="Schwarz A."/>
            <person name="Erhart J."/>
            <person name="Ribeiro J.M."/>
        </authorList>
    </citation>
    <scope>NUCLEOTIDE SEQUENCE</scope>
    <source>
        <tissue evidence="2">Salivary gland and midgut</tissue>
    </source>
</reference>
<keyword evidence="1" id="KW-0732">Signal</keyword>
<dbReference type="InterPro" id="IPR036880">
    <property type="entry name" value="Kunitz_BPTI_sf"/>
</dbReference>
<proteinExistence type="evidence at transcript level"/>
<accession>V5H9T3</accession>